<sequence>MAAPDQPADDPLTGHSYDGIQEYDNPTPGWWNAIFIGTILFAPVYAIWFHSANASNTVADSYQSALAANMRLQFGEIGTLEPDEATILTYMNKPDWLKVGAVTFASNCASCHGREGEGVSGPNMTDDRYLNVKTIEDIAKVIREGAKNGAMPAWGNRLHPNEVVLAAAYVASLRGKNLPSARLAEGNEIPPWPAAPVAAESN</sequence>
<dbReference type="KEGG" id="pnd:Pla175_44430"/>
<evidence type="ECO:0000256" key="7">
    <source>
        <dbReference type="SAM" id="MobiDB-lite"/>
    </source>
</evidence>
<keyword evidence="1" id="KW-0813">Transport</keyword>
<dbReference type="RefSeq" id="WP_145290675.1">
    <property type="nucleotide sequence ID" value="NZ_CP036291.1"/>
</dbReference>
<keyword evidence="8" id="KW-0472">Membrane</keyword>
<keyword evidence="4" id="KW-0249">Electron transport</keyword>
<feature type="region of interest" description="Disordered" evidence="7">
    <location>
        <begin position="183"/>
        <end position="202"/>
    </location>
</feature>
<dbReference type="EMBL" id="CP036291">
    <property type="protein sequence ID" value="QDU91026.1"/>
    <property type="molecule type" value="Genomic_DNA"/>
</dbReference>
<dbReference type="PANTHER" id="PTHR33751">
    <property type="entry name" value="CBB3-TYPE CYTOCHROME C OXIDASE SUBUNIT FIXP"/>
    <property type="match status" value="1"/>
</dbReference>
<keyword evidence="3 6" id="KW-0479">Metal-binding</keyword>
<evidence type="ECO:0000256" key="4">
    <source>
        <dbReference type="ARBA" id="ARBA00022982"/>
    </source>
</evidence>
<proteinExistence type="predicted"/>
<dbReference type="Pfam" id="PF14715">
    <property type="entry name" value="FixP_N"/>
    <property type="match status" value="1"/>
</dbReference>
<keyword evidence="2 6" id="KW-0349">Heme</keyword>
<feature type="transmembrane region" description="Helical" evidence="8">
    <location>
        <begin position="29"/>
        <end position="48"/>
    </location>
</feature>
<keyword evidence="11" id="KW-1185">Reference proteome</keyword>
<dbReference type="InterPro" id="IPR036909">
    <property type="entry name" value="Cyt_c-like_dom_sf"/>
</dbReference>
<evidence type="ECO:0000256" key="8">
    <source>
        <dbReference type="SAM" id="Phobius"/>
    </source>
</evidence>
<evidence type="ECO:0000256" key="6">
    <source>
        <dbReference type="PROSITE-ProRule" id="PRU00433"/>
    </source>
</evidence>
<gene>
    <name evidence="10" type="primary">ccoP2</name>
    <name evidence="10" type="ORF">Pla175_44430</name>
</gene>
<evidence type="ECO:0000259" key="9">
    <source>
        <dbReference type="PROSITE" id="PS51007"/>
    </source>
</evidence>
<dbReference type="OrthoDB" id="7933886at2"/>
<evidence type="ECO:0000256" key="5">
    <source>
        <dbReference type="ARBA" id="ARBA00023004"/>
    </source>
</evidence>
<dbReference type="Pfam" id="PF13442">
    <property type="entry name" value="Cytochrome_CBB3"/>
    <property type="match status" value="1"/>
</dbReference>
<keyword evidence="5 6" id="KW-0408">Iron</keyword>
<dbReference type="SUPFAM" id="SSF46626">
    <property type="entry name" value="Cytochrome c"/>
    <property type="match status" value="1"/>
</dbReference>
<evidence type="ECO:0000313" key="10">
    <source>
        <dbReference type="EMBL" id="QDU91026.1"/>
    </source>
</evidence>
<dbReference type="PROSITE" id="PS51007">
    <property type="entry name" value="CYTC"/>
    <property type="match status" value="1"/>
</dbReference>
<name>A0A518DHS7_9BACT</name>
<accession>A0A518DHS7</accession>
<dbReference type="GO" id="GO:0009055">
    <property type="term" value="F:electron transfer activity"/>
    <property type="evidence" value="ECO:0007669"/>
    <property type="project" value="InterPro"/>
</dbReference>
<dbReference type="InterPro" id="IPR038414">
    <property type="entry name" value="CcoP_N_sf"/>
</dbReference>
<dbReference type="Proteomes" id="UP000317429">
    <property type="component" value="Chromosome"/>
</dbReference>
<dbReference type="InterPro" id="IPR032858">
    <property type="entry name" value="CcoP_N"/>
</dbReference>
<dbReference type="Gene3D" id="1.10.760.10">
    <property type="entry name" value="Cytochrome c-like domain"/>
    <property type="match status" value="1"/>
</dbReference>
<dbReference type="PANTHER" id="PTHR33751:SF1">
    <property type="entry name" value="CBB3-TYPE CYTOCHROME C OXIDASE SUBUNIT FIXP"/>
    <property type="match status" value="1"/>
</dbReference>
<keyword evidence="8" id="KW-0812">Transmembrane</keyword>
<evidence type="ECO:0000313" key="11">
    <source>
        <dbReference type="Proteomes" id="UP000317429"/>
    </source>
</evidence>
<feature type="domain" description="Cytochrome c" evidence="9">
    <location>
        <begin position="95"/>
        <end position="174"/>
    </location>
</feature>
<dbReference type="InterPro" id="IPR009056">
    <property type="entry name" value="Cyt_c-like_dom"/>
</dbReference>
<dbReference type="GO" id="GO:0005506">
    <property type="term" value="F:iron ion binding"/>
    <property type="evidence" value="ECO:0007669"/>
    <property type="project" value="InterPro"/>
</dbReference>
<dbReference type="InterPro" id="IPR050597">
    <property type="entry name" value="Cytochrome_c_Oxidase_Subunit"/>
</dbReference>
<reference evidence="10 11" key="1">
    <citation type="submission" date="2019-02" db="EMBL/GenBank/DDBJ databases">
        <title>Deep-cultivation of Planctomycetes and their phenomic and genomic characterization uncovers novel biology.</title>
        <authorList>
            <person name="Wiegand S."/>
            <person name="Jogler M."/>
            <person name="Boedeker C."/>
            <person name="Pinto D."/>
            <person name="Vollmers J."/>
            <person name="Rivas-Marin E."/>
            <person name="Kohn T."/>
            <person name="Peeters S.H."/>
            <person name="Heuer A."/>
            <person name="Rast P."/>
            <person name="Oberbeckmann S."/>
            <person name="Bunk B."/>
            <person name="Jeske O."/>
            <person name="Meyerdierks A."/>
            <person name="Storesund J.E."/>
            <person name="Kallscheuer N."/>
            <person name="Luecker S."/>
            <person name="Lage O.M."/>
            <person name="Pohl T."/>
            <person name="Merkel B.J."/>
            <person name="Hornburger P."/>
            <person name="Mueller R.-W."/>
            <person name="Bruemmer F."/>
            <person name="Labrenz M."/>
            <person name="Spormann A.M."/>
            <person name="Op den Camp H."/>
            <person name="Overmann J."/>
            <person name="Amann R."/>
            <person name="Jetten M.S.M."/>
            <person name="Mascher T."/>
            <person name="Medema M.H."/>
            <person name="Devos D.P."/>
            <person name="Kaster A.-K."/>
            <person name="Ovreas L."/>
            <person name="Rohde M."/>
            <person name="Galperin M.Y."/>
            <person name="Jogler C."/>
        </authorList>
    </citation>
    <scope>NUCLEOTIDE SEQUENCE [LARGE SCALE GENOMIC DNA]</scope>
    <source>
        <strain evidence="10 11">Pla175</strain>
    </source>
</reference>
<dbReference type="InterPro" id="IPR008168">
    <property type="entry name" value="Cyt_C_IC"/>
</dbReference>
<evidence type="ECO:0000256" key="2">
    <source>
        <dbReference type="ARBA" id="ARBA00022617"/>
    </source>
</evidence>
<evidence type="ECO:0000256" key="3">
    <source>
        <dbReference type="ARBA" id="ARBA00022723"/>
    </source>
</evidence>
<protein>
    <submittedName>
        <fullName evidence="10">Cbb3-type cytochrome c oxidase subunit CcoP2</fullName>
    </submittedName>
</protein>
<keyword evidence="8" id="KW-1133">Transmembrane helix</keyword>
<dbReference type="AlphaFoldDB" id="A0A518DHS7"/>
<dbReference type="GO" id="GO:0020037">
    <property type="term" value="F:heme binding"/>
    <property type="evidence" value="ECO:0007669"/>
    <property type="project" value="InterPro"/>
</dbReference>
<organism evidence="10 11">
    <name type="scientific">Pirellulimonas nuda</name>
    <dbReference type="NCBI Taxonomy" id="2528009"/>
    <lineage>
        <taxon>Bacteria</taxon>
        <taxon>Pseudomonadati</taxon>
        <taxon>Planctomycetota</taxon>
        <taxon>Planctomycetia</taxon>
        <taxon>Pirellulales</taxon>
        <taxon>Lacipirellulaceae</taxon>
        <taxon>Pirellulimonas</taxon>
    </lineage>
</organism>
<dbReference type="PRINTS" id="PR00605">
    <property type="entry name" value="CYTCHROMECIC"/>
</dbReference>
<evidence type="ECO:0000256" key="1">
    <source>
        <dbReference type="ARBA" id="ARBA00022448"/>
    </source>
</evidence>
<dbReference type="Gene3D" id="6.10.280.130">
    <property type="match status" value="1"/>
</dbReference>